<evidence type="ECO:0000313" key="2">
    <source>
        <dbReference type="Proteomes" id="UP001165064"/>
    </source>
</evidence>
<protein>
    <submittedName>
        <fullName evidence="1">Unnamed protein product</fullName>
    </submittedName>
</protein>
<gene>
    <name evidence="1" type="ORF">Amon02_000854700</name>
</gene>
<sequence>MGLYNRPTSTATTIYTPSVASSGTATPVGNMDPAFDADELKSKLNKIGSVDSSSKLNVPGKGHRRSSSFGLNFKMGRTKSTEDSGKKVKFENSEKSSFPNFTRVRTGTKDSEDGLPDYDIDDDDYEDLDEKAGYVDAHQDTASIMSSIMPTRGNRKPRKTNITGTNKQSMFKLKKRKFKKETAARITVHIADVLQRQRFILLLCKALMLYGAPTHRLEEYMSLTSQVLEIDGSFIYIPGTMIVSFGDAATRTTDMKLVRCAQGLDLSKLDEVYRVYKAVVHDRIGVNEASEQLEEMLNRKPKFNAWWCVLFYAFASACVGPWAFGSSWIDIPICFGVGLAIGFLQFILCPRSSLYSCVFEVTASIVSSFLCRALGSITRHGEPVFCYAALVQSSLALILPGYIILCGSLELQSRNLVAGSVRMFYAFIYSLMLSFGITLGAALYGWLDHNATSATTCTSNVPSGYRFLFVPLFTIALGLINQGTFKQLPMMIVISELGYMVNYFSSLHFKTATELNATLGCFVVGLLSNLYTRMNKTLNRFFKNGTFMTVSIMLPAIFVQVPSGIASQGSLLVGTQLANEITHSNTTSSSSTATDSSSTMNFGLSMIQVALGISVGLFLSTIVVYPTGKKRTGLFTL</sequence>
<evidence type="ECO:0000313" key="1">
    <source>
        <dbReference type="EMBL" id="GME89631.1"/>
    </source>
</evidence>
<accession>A0ACB5TJ75</accession>
<proteinExistence type="predicted"/>
<comment type="caution">
    <text evidence="1">The sequence shown here is derived from an EMBL/GenBank/DDBJ whole genome shotgun (WGS) entry which is preliminary data.</text>
</comment>
<keyword evidence="2" id="KW-1185">Reference proteome</keyword>
<name>A0ACB5TJ75_AMBMO</name>
<reference evidence="1" key="1">
    <citation type="submission" date="2023-04" db="EMBL/GenBank/DDBJ databases">
        <title>Ambrosiozyma monospora NBRC 10751.</title>
        <authorList>
            <person name="Ichikawa N."/>
            <person name="Sato H."/>
            <person name="Tonouchi N."/>
        </authorList>
    </citation>
    <scope>NUCLEOTIDE SEQUENCE</scope>
    <source>
        <strain evidence="1">NBRC 10751</strain>
    </source>
</reference>
<organism evidence="1 2">
    <name type="scientific">Ambrosiozyma monospora</name>
    <name type="common">Yeast</name>
    <name type="synonym">Endomycopsis monosporus</name>
    <dbReference type="NCBI Taxonomy" id="43982"/>
    <lineage>
        <taxon>Eukaryota</taxon>
        <taxon>Fungi</taxon>
        <taxon>Dikarya</taxon>
        <taxon>Ascomycota</taxon>
        <taxon>Saccharomycotina</taxon>
        <taxon>Pichiomycetes</taxon>
        <taxon>Pichiales</taxon>
        <taxon>Pichiaceae</taxon>
        <taxon>Ambrosiozyma</taxon>
    </lineage>
</organism>
<dbReference type="Proteomes" id="UP001165064">
    <property type="component" value="Unassembled WGS sequence"/>
</dbReference>
<dbReference type="EMBL" id="BSXS01007632">
    <property type="protein sequence ID" value="GME89631.1"/>
    <property type="molecule type" value="Genomic_DNA"/>
</dbReference>